<accession>H6BJZ4</accession>
<dbReference type="PANTHER" id="PTHR11685">
    <property type="entry name" value="RBR FAMILY RING FINGER AND IBR DOMAIN-CONTAINING"/>
    <property type="match status" value="1"/>
</dbReference>
<proteinExistence type="predicted"/>
<dbReference type="InterPro" id="IPR013083">
    <property type="entry name" value="Znf_RING/FYVE/PHD"/>
</dbReference>
<dbReference type="GO" id="GO:0008270">
    <property type="term" value="F:zinc ion binding"/>
    <property type="evidence" value="ECO:0007669"/>
    <property type="project" value="UniProtKB-KW"/>
</dbReference>
<evidence type="ECO:0000256" key="8">
    <source>
        <dbReference type="ARBA" id="ARBA00022833"/>
    </source>
</evidence>
<protein>
    <recommendedName>
        <fullName evidence="2">RBR-type E3 ubiquitin transferase</fullName>
        <ecNumber evidence="2">2.3.2.31</ecNumber>
    </recommendedName>
</protein>
<dbReference type="STRING" id="858893.H6BJZ4"/>
<evidence type="ECO:0000256" key="7">
    <source>
        <dbReference type="ARBA" id="ARBA00022786"/>
    </source>
</evidence>
<comment type="catalytic activity">
    <reaction evidence="1">
        <text>[E2 ubiquitin-conjugating enzyme]-S-ubiquitinyl-L-cysteine + [acceptor protein]-L-lysine = [E2 ubiquitin-conjugating enzyme]-L-cysteine + [acceptor protein]-N(6)-ubiquitinyl-L-lysine.</text>
        <dbReference type="EC" id="2.3.2.31"/>
    </reaction>
</comment>
<dbReference type="FunCoup" id="H6BJZ4">
    <property type="interactions" value="163"/>
</dbReference>
<dbReference type="InterPro" id="IPR017907">
    <property type="entry name" value="Znf_RING_CS"/>
</dbReference>
<evidence type="ECO:0000313" key="11">
    <source>
        <dbReference type="Proteomes" id="UP000007304"/>
    </source>
</evidence>
<dbReference type="VEuPathDB" id="FungiDB:HMPREF1120_00660"/>
<gene>
    <name evidence="10" type="ORF">HMPREF1120_00660</name>
</gene>
<sequence length="339" mass="37528">MAEVQAPFDSCDLETADLILRLQLEDVQDLRDRSKDKNSGDELNDTQLALSLLEQNLESTRFVISDMLMTRSIADAVQKDGGVITQVIREEETACEDHTLAHRLNGTDVTSEVNLHSNIDTKLLSKLAGLYVSEAVGRELFDGFHEAYRSESESSTTEAGSSRLGTREKGKGDNFELRCVACHENKKYFDVIEASCGHGYCKPCLQELFDLSTKDESLFPPRCCRQPLELQDVHIFLTKEIKDRFERAKVEFSTADRTYCSDPSCSAFIPAAAYQGDVATCIDCGTRTCITCKAGAHTGDCPNDSALRETLALATASGWQRCYSCGRLIELDVGCNHMT</sequence>
<dbReference type="HOGENOM" id="CLU_022048_7_0_1"/>
<keyword evidence="5" id="KW-0677">Repeat</keyword>
<dbReference type="OrthoDB" id="9977870at2759"/>
<organism evidence="10 11">
    <name type="scientific">Exophiala dermatitidis (strain ATCC 34100 / CBS 525.76 / NIH/UT8656)</name>
    <name type="common">Black yeast</name>
    <name type="synonym">Wangiella dermatitidis</name>
    <dbReference type="NCBI Taxonomy" id="858893"/>
    <lineage>
        <taxon>Eukaryota</taxon>
        <taxon>Fungi</taxon>
        <taxon>Dikarya</taxon>
        <taxon>Ascomycota</taxon>
        <taxon>Pezizomycotina</taxon>
        <taxon>Eurotiomycetes</taxon>
        <taxon>Chaetothyriomycetidae</taxon>
        <taxon>Chaetothyriales</taxon>
        <taxon>Herpotrichiellaceae</taxon>
        <taxon>Exophiala</taxon>
    </lineage>
</organism>
<keyword evidence="6" id="KW-0863">Zinc-finger</keyword>
<dbReference type="OMA" id="ETCTICK"/>
<feature type="domain" description="RING-type" evidence="9">
    <location>
        <begin position="175"/>
        <end position="339"/>
    </location>
</feature>
<dbReference type="GeneID" id="20305299"/>
<dbReference type="EC" id="2.3.2.31" evidence="2"/>
<evidence type="ECO:0000256" key="4">
    <source>
        <dbReference type="ARBA" id="ARBA00022723"/>
    </source>
</evidence>
<dbReference type="PROSITE" id="PS00518">
    <property type="entry name" value="ZF_RING_1"/>
    <property type="match status" value="1"/>
</dbReference>
<dbReference type="Gene3D" id="1.20.120.1750">
    <property type="match status" value="1"/>
</dbReference>
<evidence type="ECO:0000259" key="9">
    <source>
        <dbReference type="PROSITE" id="PS51873"/>
    </source>
</evidence>
<evidence type="ECO:0000313" key="10">
    <source>
        <dbReference type="EMBL" id="EHY52448.1"/>
    </source>
</evidence>
<dbReference type="Pfam" id="PF01485">
    <property type="entry name" value="IBR"/>
    <property type="match status" value="1"/>
</dbReference>
<dbReference type="InterPro" id="IPR002867">
    <property type="entry name" value="IBR_dom"/>
</dbReference>
<evidence type="ECO:0000256" key="6">
    <source>
        <dbReference type="ARBA" id="ARBA00022771"/>
    </source>
</evidence>
<reference evidence="10" key="1">
    <citation type="submission" date="2011-07" db="EMBL/GenBank/DDBJ databases">
        <title>The Genome Sequence of Exophiala (Wangiella) dermatitidis NIH/UT8656.</title>
        <authorList>
            <consortium name="The Broad Institute Genome Sequencing Platform"/>
            <person name="Cuomo C."/>
            <person name="Wang Z."/>
            <person name="Hunicke-Smith S."/>
            <person name="Szanislo P.J."/>
            <person name="Earl A."/>
            <person name="Young S.K."/>
            <person name="Zeng Q."/>
            <person name="Gargeya S."/>
            <person name="Fitzgerald M."/>
            <person name="Haas B."/>
            <person name="Abouelleil A."/>
            <person name="Alvarado L."/>
            <person name="Arachchi H.M."/>
            <person name="Berlin A."/>
            <person name="Brown A."/>
            <person name="Chapman S.B."/>
            <person name="Chen Z."/>
            <person name="Dunbar C."/>
            <person name="Freedman E."/>
            <person name="Gearin G."/>
            <person name="Gellesch M."/>
            <person name="Goldberg J."/>
            <person name="Griggs A."/>
            <person name="Gujja S."/>
            <person name="Heiman D."/>
            <person name="Howarth C."/>
            <person name="Larson L."/>
            <person name="Lui A."/>
            <person name="MacDonald P.J.P."/>
            <person name="Montmayeur A."/>
            <person name="Murphy C."/>
            <person name="Neiman D."/>
            <person name="Pearson M."/>
            <person name="Priest M."/>
            <person name="Roberts A."/>
            <person name="Saif S."/>
            <person name="Shea T."/>
            <person name="Shenoy N."/>
            <person name="Sisk P."/>
            <person name="Stolte C."/>
            <person name="Sykes S."/>
            <person name="Wortman J."/>
            <person name="Nusbaum C."/>
            <person name="Birren B."/>
        </authorList>
    </citation>
    <scope>NUCLEOTIDE SEQUENCE</scope>
    <source>
        <strain evidence="10">NIH/UT8656</strain>
    </source>
</reference>
<keyword evidence="3" id="KW-0808">Transferase</keyword>
<dbReference type="Gene3D" id="3.30.40.10">
    <property type="entry name" value="Zinc/RING finger domain, C3HC4 (zinc finger)"/>
    <property type="match status" value="1"/>
</dbReference>
<evidence type="ECO:0000256" key="2">
    <source>
        <dbReference type="ARBA" id="ARBA00012251"/>
    </source>
</evidence>
<evidence type="ECO:0000256" key="1">
    <source>
        <dbReference type="ARBA" id="ARBA00001798"/>
    </source>
</evidence>
<dbReference type="RefSeq" id="XP_009152909.1">
    <property type="nucleotide sequence ID" value="XM_009154661.1"/>
</dbReference>
<dbReference type="InParanoid" id="H6BJZ4"/>
<dbReference type="PROSITE" id="PS51873">
    <property type="entry name" value="TRIAD"/>
    <property type="match status" value="1"/>
</dbReference>
<evidence type="ECO:0000256" key="5">
    <source>
        <dbReference type="ARBA" id="ARBA00022737"/>
    </source>
</evidence>
<dbReference type="GO" id="GO:0061630">
    <property type="term" value="F:ubiquitin protein ligase activity"/>
    <property type="evidence" value="ECO:0007669"/>
    <property type="project" value="UniProtKB-EC"/>
</dbReference>
<dbReference type="AlphaFoldDB" id="H6BJZ4"/>
<dbReference type="GO" id="GO:0016567">
    <property type="term" value="P:protein ubiquitination"/>
    <property type="evidence" value="ECO:0007669"/>
    <property type="project" value="InterPro"/>
</dbReference>
<keyword evidence="7" id="KW-0833">Ubl conjugation pathway</keyword>
<dbReference type="InterPro" id="IPR031127">
    <property type="entry name" value="E3_UB_ligase_RBR"/>
</dbReference>
<dbReference type="EMBL" id="JH226130">
    <property type="protein sequence ID" value="EHY52448.1"/>
    <property type="molecule type" value="Genomic_DNA"/>
</dbReference>
<keyword evidence="8" id="KW-0862">Zinc</keyword>
<dbReference type="SUPFAM" id="SSF57850">
    <property type="entry name" value="RING/U-box"/>
    <property type="match status" value="1"/>
</dbReference>
<keyword evidence="4" id="KW-0479">Metal-binding</keyword>
<evidence type="ECO:0000256" key="3">
    <source>
        <dbReference type="ARBA" id="ARBA00022679"/>
    </source>
</evidence>
<dbReference type="CDD" id="cd20335">
    <property type="entry name" value="BRcat_RBR"/>
    <property type="match status" value="1"/>
</dbReference>
<name>H6BJZ4_EXODN</name>
<dbReference type="InterPro" id="IPR044066">
    <property type="entry name" value="TRIAD_supradom"/>
</dbReference>
<dbReference type="eggNOG" id="KOG1812">
    <property type="taxonomic scope" value="Eukaryota"/>
</dbReference>
<dbReference type="Proteomes" id="UP000007304">
    <property type="component" value="Unassembled WGS sequence"/>
</dbReference>
<dbReference type="SMART" id="SM00647">
    <property type="entry name" value="IBR"/>
    <property type="match status" value="1"/>
</dbReference>
<keyword evidence="11" id="KW-1185">Reference proteome</keyword>